<proteinExistence type="predicted"/>
<dbReference type="EMBL" id="JAUSQL010000001">
    <property type="protein sequence ID" value="MDP9831554.1"/>
    <property type="molecule type" value="Genomic_DNA"/>
</dbReference>
<dbReference type="RefSeq" id="WP_296929903.1">
    <property type="nucleotide sequence ID" value="NZ_CP133407.1"/>
</dbReference>
<keyword evidence="1" id="KW-1133">Transmembrane helix</keyword>
<keyword evidence="3" id="KW-1185">Reference proteome</keyword>
<reference evidence="2 3" key="1">
    <citation type="submission" date="2023-07" db="EMBL/GenBank/DDBJ databases">
        <title>Sequencing the genomes of 1000 actinobacteria strains.</title>
        <authorList>
            <person name="Klenk H.-P."/>
        </authorList>
    </citation>
    <scope>NUCLEOTIDE SEQUENCE [LARGE SCALE GENOMIC DNA]</scope>
    <source>
        <strain evidence="2 3">DSM 19515</strain>
    </source>
</reference>
<protein>
    <submittedName>
        <fullName evidence="2">Uncharacterized protein</fullName>
    </submittedName>
</protein>
<dbReference type="Proteomes" id="UP001230145">
    <property type="component" value="Unassembled WGS sequence"/>
</dbReference>
<gene>
    <name evidence="2" type="ORF">J2S45_000233</name>
</gene>
<comment type="caution">
    <text evidence="2">The sequence shown here is derived from an EMBL/GenBank/DDBJ whole genome shotgun (WGS) entry which is preliminary data.</text>
</comment>
<feature type="transmembrane region" description="Helical" evidence="1">
    <location>
        <begin position="316"/>
        <end position="335"/>
    </location>
</feature>
<feature type="transmembrane region" description="Helical" evidence="1">
    <location>
        <begin position="263"/>
        <end position="283"/>
    </location>
</feature>
<keyword evidence="1" id="KW-0812">Transmembrane</keyword>
<evidence type="ECO:0000313" key="3">
    <source>
        <dbReference type="Proteomes" id="UP001230145"/>
    </source>
</evidence>
<name>A0ABT9PGP4_9ACTO</name>
<organism evidence="2 3">
    <name type="scientific">Trueperella abortisuis</name>
    <dbReference type="NCBI Taxonomy" id="445930"/>
    <lineage>
        <taxon>Bacteria</taxon>
        <taxon>Bacillati</taxon>
        <taxon>Actinomycetota</taxon>
        <taxon>Actinomycetes</taxon>
        <taxon>Actinomycetales</taxon>
        <taxon>Actinomycetaceae</taxon>
        <taxon>Trueperella</taxon>
    </lineage>
</organism>
<keyword evidence="1" id="KW-0472">Membrane</keyword>
<sequence>MQALFGADKTPKILTRHSALSYRVLREVSVDPAAVKHVSGIDRLGNLTARSVVISLVMYRLSEHLDQFPLTTPDRLLTDLRDALATDLRRVICSRQHLLIAFVPATRVEGLREFFGRNTARGAGVEPGDYLLHRLSEEFLPQDLSMIKDGVVASEVSEHYLGDMDEPHVVVGMSPSAWLRTWAEGLPEQRAFVRAAFVGAESATISSRNYRTLREAGARLVPSTRLYRALHSPTFWAYVVVFGYSALRALPVTFVPHFHGSVALLWTMDVVTAIPYTWGLVAFFTAHKAWLRAVGFAVTLITFIAPYIYFWTHGRGYPWGVNAVVVAMIAGALLYESFNYLRDRAVATGLRSRQI</sequence>
<feature type="transmembrane region" description="Helical" evidence="1">
    <location>
        <begin position="235"/>
        <end position="257"/>
    </location>
</feature>
<accession>A0ABT9PGP4</accession>
<feature type="transmembrane region" description="Helical" evidence="1">
    <location>
        <begin position="290"/>
        <end position="310"/>
    </location>
</feature>
<evidence type="ECO:0000256" key="1">
    <source>
        <dbReference type="SAM" id="Phobius"/>
    </source>
</evidence>
<evidence type="ECO:0000313" key="2">
    <source>
        <dbReference type="EMBL" id="MDP9831554.1"/>
    </source>
</evidence>